<feature type="transmembrane region" description="Helical" evidence="5">
    <location>
        <begin position="84"/>
        <end position="102"/>
    </location>
</feature>
<sequence>MSKHLPIKVYKRQNSTAVGRLLKDTLKDLWGSHFLAWQLAKRDISAQYRQSYLGILWLFITPVASALIWIILKSSGTVTIADTGMPYPVYAFSGTLIWSILLESINSPTQSTNASRSILTKINFPKEALVLSGVYKLLFNSSVKVILLILFVFVFGVGFHWSLLLVPLALLGAVMVGTALGLLLTPIGLLYNDISRLTTMGLSLIMYLTPVVYGIPKSGIMKTVMTYNPFTPLITTTRALAVGDVPEQWVYYSILMVVGLLLLIFSLMIYRRAIPVIVERLSA</sequence>
<feature type="domain" description="ABC transmembrane type-2" evidence="6">
    <location>
        <begin position="53"/>
        <end position="273"/>
    </location>
</feature>
<feature type="transmembrane region" description="Helical" evidence="5">
    <location>
        <begin position="249"/>
        <end position="270"/>
    </location>
</feature>
<keyword evidence="4" id="KW-0997">Cell inner membrane</keyword>
<dbReference type="PANTHER" id="PTHR30413">
    <property type="entry name" value="INNER MEMBRANE TRANSPORT PERMEASE"/>
    <property type="match status" value="1"/>
</dbReference>
<evidence type="ECO:0000313" key="8">
    <source>
        <dbReference type="Proteomes" id="UP000029736"/>
    </source>
</evidence>
<dbReference type="PROSITE" id="PS51012">
    <property type="entry name" value="ABC_TM2"/>
    <property type="match status" value="1"/>
</dbReference>
<dbReference type="AlphaFoldDB" id="A0A098S5X2"/>
<comment type="similarity">
    <text evidence="2">Belongs to the ABC-2 integral membrane protein family.</text>
</comment>
<keyword evidence="4" id="KW-1003">Cell membrane</keyword>
<keyword evidence="5" id="KW-1133">Transmembrane helix</keyword>
<feature type="transmembrane region" description="Helical" evidence="5">
    <location>
        <begin position="169"/>
        <end position="190"/>
    </location>
</feature>
<evidence type="ECO:0000256" key="1">
    <source>
        <dbReference type="ARBA" id="ARBA00004429"/>
    </source>
</evidence>
<evidence type="ECO:0000313" key="7">
    <source>
        <dbReference type="EMBL" id="KGE86627.1"/>
    </source>
</evidence>
<dbReference type="GO" id="GO:0005886">
    <property type="term" value="C:plasma membrane"/>
    <property type="evidence" value="ECO:0007669"/>
    <property type="project" value="UniProtKB-SubCell"/>
</dbReference>
<keyword evidence="5" id="KW-0472">Membrane</keyword>
<dbReference type="PANTHER" id="PTHR30413:SF8">
    <property type="entry name" value="TRANSPORT PERMEASE PROTEIN"/>
    <property type="match status" value="1"/>
</dbReference>
<dbReference type="STRING" id="1524460.IX84_20275"/>
<dbReference type="RefSeq" id="WP_044224506.1">
    <property type="nucleotide sequence ID" value="NZ_JBKAGJ010000039.1"/>
</dbReference>
<feature type="transmembrane region" description="Helical" evidence="5">
    <location>
        <begin position="197"/>
        <end position="215"/>
    </location>
</feature>
<evidence type="ECO:0000256" key="5">
    <source>
        <dbReference type="SAM" id="Phobius"/>
    </source>
</evidence>
<feature type="transmembrane region" description="Helical" evidence="5">
    <location>
        <begin position="51"/>
        <end position="72"/>
    </location>
</feature>
<evidence type="ECO:0000256" key="3">
    <source>
        <dbReference type="ARBA" id="ARBA00022448"/>
    </source>
</evidence>
<dbReference type="GO" id="GO:0015920">
    <property type="term" value="P:lipopolysaccharide transport"/>
    <property type="evidence" value="ECO:0007669"/>
    <property type="project" value="TreeGrafter"/>
</dbReference>
<proteinExistence type="inferred from homology"/>
<reference evidence="7 8" key="1">
    <citation type="journal article" date="2014" name="Int. J. Syst. Evol. Microbiol.">
        <title>Phaeodactylibacter xiamenensis gen. nov., sp. nov., a member of the family Saprospiraceae isolated from the marine alga Phaeodactylum tricornutum.</title>
        <authorList>
            <person name="Chen Z.Jr."/>
            <person name="Lei X."/>
            <person name="Lai Q."/>
            <person name="Li Y."/>
            <person name="Zhang B."/>
            <person name="Zhang J."/>
            <person name="Zhang H."/>
            <person name="Yang L."/>
            <person name="Zheng W."/>
            <person name="Tian Y."/>
            <person name="Yu Z."/>
            <person name="Xu H.Jr."/>
            <person name="Zheng T."/>
        </authorList>
    </citation>
    <scope>NUCLEOTIDE SEQUENCE [LARGE SCALE GENOMIC DNA]</scope>
    <source>
        <strain evidence="7 8">KD52</strain>
    </source>
</reference>
<keyword evidence="8" id="KW-1185">Reference proteome</keyword>
<comment type="subcellular location">
    <subcellularLocation>
        <location evidence="1">Cell inner membrane</location>
        <topology evidence="1">Multi-pass membrane protein</topology>
    </subcellularLocation>
</comment>
<name>A0A098S5X2_9BACT</name>
<gene>
    <name evidence="7" type="ORF">IX84_20275</name>
</gene>
<dbReference type="OrthoDB" id="9786910at2"/>
<protein>
    <recommendedName>
        <fullName evidence="6">ABC transmembrane type-2 domain-containing protein</fullName>
    </recommendedName>
</protein>
<evidence type="ECO:0000256" key="2">
    <source>
        <dbReference type="ARBA" id="ARBA00007783"/>
    </source>
</evidence>
<keyword evidence="5" id="KW-0812">Transmembrane</keyword>
<evidence type="ECO:0000259" key="6">
    <source>
        <dbReference type="PROSITE" id="PS51012"/>
    </source>
</evidence>
<comment type="caution">
    <text evidence="7">The sequence shown here is derived from an EMBL/GenBank/DDBJ whole genome shotgun (WGS) entry which is preliminary data.</text>
</comment>
<dbReference type="Proteomes" id="UP000029736">
    <property type="component" value="Unassembled WGS sequence"/>
</dbReference>
<dbReference type="InterPro" id="IPR047817">
    <property type="entry name" value="ABC2_TM_bact-type"/>
</dbReference>
<dbReference type="EMBL" id="JPOS01000076">
    <property type="protein sequence ID" value="KGE86627.1"/>
    <property type="molecule type" value="Genomic_DNA"/>
</dbReference>
<keyword evidence="3" id="KW-0813">Transport</keyword>
<evidence type="ECO:0000256" key="4">
    <source>
        <dbReference type="ARBA" id="ARBA00022519"/>
    </source>
</evidence>
<feature type="transmembrane region" description="Helical" evidence="5">
    <location>
        <begin position="145"/>
        <end position="163"/>
    </location>
</feature>
<organism evidence="7 8">
    <name type="scientific">Phaeodactylibacter xiamenensis</name>
    <dbReference type="NCBI Taxonomy" id="1524460"/>
    <lineage>
        <taxon>Bacteria</taxon>
        <taxon>Pseudomonadati</taxon>
        <taxon>Bacteroidota</taxon>
        <taxon>Saprospiria</taxon>
        <taxon>Saprospirales</taxon>
        <taxon>Haliscomenobacteraceae</taxon>
        <taxon>Phaeodactylibacter</taxon>
    </lineage>
</organism>
<accession>A0A098S5X2</accession>